<name>A0A3P8MEK0_9BACT</name>
<dbReference type="Gene3D" id="2.40.50.140">
    <property type="entry name" value="Nucleic acid-binding proteins"/>
    <property type="match status" value="1"/>
</dbReference>
<dbReference type="InterPro" id="IPR033714">
    <property type="entry name" value="tRNA_bind_bactPheRS"/>
</dbReference>
<dbReference type="Proteomes" id="UP000280036">
    <property type="component" value="Unassembled WGS sequence"/>
</dbReference>
<dbReference type="GO" id="GO:0000049">
    <property type="term" value="F:tRNA binding"/>
    <property type="evidence" value="ECO:0007669"/>
    <property type="project" value="UniProtKB-UniRule"/>
</dbReference>
<evidence type="ECO:0000313" key="8">
    <source>
        <dbReference type="Proteomes" id="UP001058569"/>
    </source>
</evidence>
<organism evidence="6 7">
    <name type="scientific">Mycoplasmopsis caviae</name>
    <dbReference type="NCBI Taxonomy" id="55603"/>
    <lineage>
        <taxon>Bacteria</taxon>
        <taxon>Bacillati</taxon>
        <taxon>Mycoplasmatota</taxon>
        <taxon>Mycoplasmoidales</taxon>
        <taxon>Metamycoplasmataceae</taxon>
        <taxon>Mycoplasmopsis</taxon>
    </lineage>
</organism>
<dbReference type="InterPro" id="IPR012340">
    <property type="entry name" value="NA-bd_OB-fold"/>
</dbReference>
<dbReference type="GO" id="GO:0004826">
    <property type="term" value="F:phenylalanine-tRNA ligase activity"/>
    <property type="evidence" value="ECO:0007669"/>
    <property type="project" value="UniProtKB-EC"/>
</dbReference>
<dbReference type="InterPro" id="IPR037154">
    <property type="entry name" value="YtpR-like_sf"/>
</dbReference>
<dbReference type="SUPFAM" id="SSF50249">
    <property type="entry name" value="Nucleic acid-binding proteins"/>
    <property type="match status" value="1"/>
</dbReference>
<accession>A0A3P8MEK0</accession>
<evidence type="ECO:0000256" key="2">
    <source>
        <dbReference type="ARBA" id="ARBA00022884"/>
    </source>
</evidence>
<keyword evidence="1 3" id="KW-0820">tRNA-binding</keyword>
<keyword evidence="8" id="KW-1185">Reference proteome</keyword>
<dbReference type="Pfam" id="PF01588">
    <property type="entry name" value="tRNA_bind"/>
    <property type="match status" value="1"/>
</dbReference>
<evidence type="ECO:0000256" key="3">
    <source>
        <dbReference type="PROSITE-ProRule" id="PRU00209"/>
    </source>
</evidence>
<dbReference type="AlphaFoldDB" id="A0A3P8MEK0"/>
<dbReference type="EMBL" id="CP101806">
    <property type="protein sequence ID" value="UUD35355.1"/>
    <property type="molecule type" value="Genomic_DNA"/>
</dbReference>
<keyword evidence="6" id="KW-0436">Ligase</keyword>
<keyword evidence="2 3" id="KW-0694">RNA-binding</keyword>
<sequence>MAIFFNLNSTFKNTKIVYFDTSVKKTTKTVYDDMVVFSDNDNNVHSINLLNQKVKKGEKTFGILGIKQVNKIINMLLKHNAEYTLKNLEHFVIGKIIERKVHPKSDKLFVLKVDFGNCQKQIVTNTTYTLTDKYFTFCLPGSITANGLEIVEGKVMNEESNGMLCSTESLGLEADKYPEFKDGFFNELREEQKEEYKGKVIWKIIPELINN</sequence>
<dbReference type="EC" id="6.1.1.20" evidence="6"/>
<protein>
    <submittedName>
        <fullName evidence="6">Phenylalanyl-tRNA synthetase subunit beta</fullName>
        <ecNumber evidence="6">6.1.1.20</ecNumber>
    </submittedName>
    <submittedName>
        <fullName evidence="5">tRNA-binding protein</fullName>
    </submittedName>
</protein>
<evidence type="ECO:0000313" key="6">
    <source>
        <dbReference type="EMBL" id="VDR41866.1"/>
    </source>
</evidence>
<dbReference type="PROSITE" id="PS50886">
    <property type="entry name" value="TRBD"/>
    <property type="match status" value="1"/>
</dbReference>
<reference evidence="6 7" key="1">
    <citation type="submission" date="2018-12" db="EMBL/GenBank/DDBJ databases">
        <authorList>
            <consortium name="Pathogen Informatics"/>
        </authorList>
    </citation>
    <scope>NUCLEOTIDE SEQUENCE [LARGE SCALE GENOMIC DNA]</scope>
    <source>
        <strain evidence="6 7">NCTC10126</strain>
    </source>
</reference>
<gene>
    <name evidence="6" type="primary">pheT_1</name>
    <name evidence="6" type="ORF">NCTC10126_00354</name>
    <name evidence="5" type="ORF">NPA07_00550</name>
</gene>
<dbReference type="EMBL" id="UZVY01000001">
    <property type="protein sequence ID" value="VDR41866.1"/>
    <property type="molecule type" value="Genomic_DNA"/>
</dbReference>
<dbReference type="NCBIfam" id="NF045867">
    <property type="entry name" value="PheT_Nterm_rel"/>
    <property type="match status" value="1"/>
</dbReference>
<dbReference type="OrthoDB" id="398650at2"/>
<dbReference type="Proteomes" id="UP001058569">
    <property type="component" value="Chromosome"/>
</dbReference>
<feature type="domain" description="TRNA-binding" evidence="4">
    <location>
        <begin position="85"/>
        <end position="202"/>
    </location>
</feature>
<keyword evidence="6" id="KW-0030">Aminoacyl-tRNA synthetase</keyword>
<proteinExistence type="predicted"/>
<dbReference type="Gene3D" id="3.30.1940.10">
    <property type="entry name" value="YtpR-like"/>
    <property type="match status" value="1"/>
</dbReference>
<evidence type="ECO:0000313" key="5">
    <source>
        <dbReference type="EMBL" id="UUD35355.1"/>
    </source>
</evidence>
<dbReference type="CDD" id="cd02796">
    <property type="entry name" value="tRNA_bind_bactPheRS"/>
    <property type="match status" value="1"/>
</dbReference>
<evidence type="ECO:0000256" key="1">
    <source>
        <dbReference type="ARBA" id="ARBA00022555"/>
    </source>
</evidence>
<evidence type="ECO:0000259" key="4">
    <source>
        <dbReference type="PROSITE" id="PS50886"/>
    </source>
</evidence>
<reference evidence="5" key="2">
    <citation type="submission" date="2022-07" db="EMBL/GenBank/DDBJ databases">
        <title>Complete genome of Mycoplasma caviae type strain G122.</title>
        <authorList>
            <person name="Spergser J."/>
        </authorList>
    </citation>
    <scope>NUCLEOTIDE SEQUENCE</scope>
    <source>
        <strain evidence="5">G122</strain>
    </source>
</reference>
<dbReference type="RefSeq" id="WP_126118123.1">
    <property type="nucleotide sequence ID" value="NZ_CP101806.1"/>
</dbReference>
<dbReference type="InterPro" id="IPR002547">
    <property type="entry name" value="tRNA-bd_dom"/>
</dbReference>
<evidence type="ECO:0000313" key="7">
    <source>
        <dbReference type="Proteomes" id="UP000280036"/>
    </source>
</evidence>